<dbReference type="InterPro" id="IPR023286">
    <property type="entry name" value="ABATE_dom_sf"/>
</dbReference>
<gene>
    <name evidence="2" type="ORF">ETD83_25060</name>
</gene>
<dbReference type="Pfam" id="PF07336">
    <property type="entry name" value="ABATE"/>
    <property type="match status" value="1"/>
</dbReference>
<proteinExistence type="predicted"/>
<dbReference type="Gene3D" id="1.10.3300.10">
    <property type="entry name" value="Jann2411-like domain"/>
    <property type="match status" value="1"/>
</dbReference>
<evidence type="ECO:0000313" key="3">
    <source>
        <dbReference type="Proteomes" id="UP000309174"/>
    </source>
</evidence>
<dbReference type="PANTHER" id="PTHR35525:SF3">
    <property type="entry name" value="BLL6575 PROTEIN"/>
    <property type="match status" value="1"/>
</dbReference>
<dbReference type="EMBL" id="VCKW01000142">
    <property type="protein sequence ID" value="TMQ93637.1"/>
    <property type="molecule type" value="Genomic_DNA"/>
</dbReference>
<name>A0A5C4J7K4_9ACTN</name>
<comment type="caution">
    <text evidence="2">The sequence shown here is derived from an EMBL/GenBank/DDBJ whole genome shotgun (WGS) entry which is preliminary data.</text>
</comment>
<dbReference type="OrthoDB" id="3531194at2"/>
<dbReference type="PANTHER" id="PTHR35525">
    <property type="entry name" value="BLL6575 PROTEIN"/>
    <property type="match status" value="1"/>
</dbReference>
<feature type="domain" description="Zinc finger CGNR" evidence="1">
    <location>
        <begin position="130"/>
        <end position="172"/>
    </location>
</feature>
<reference evidence="2 3" key="1">
    <citation type="submission" date="2019-05" db="EMBL/GenBank/DDBJ databases">
        <title>Draft genome sequence of Actinomadura sp. 14C53.</title>
        <authorList>
            <person name="Saricaoglu S."/>
            <person name="Isik K."/>
        </authorList>
    </citation>
    <scope>NUCLEOTIDE SEQUENCE [LARGE SCALE GENOMIC DNA]</scope>
    <source>
        <strain evidence="2 3">14C53</strain>
    </source>
</reference>
<dbReference type="Proteomes" id="UP000309174">
    <property type="component" value="Unassembled WGS sequence"/>
</dbReference>
<dbReference type="SUPFAM" id="SSF160904">
    <property type="entry name" value="Jann2411-like"/>
    <property type="match status" value="1"/>
</dbReference>
<evidence type="ECO:0000259" key="1">
    <source>
        <dbReference type="Pfam" id="PF11706"/>
    </source>
</evidence>
<organism evidence="2 3">
    <name type="scientific">Actinomadura soli</name>
    <dbReference type="NCBI Taxonomy" id="2508997"/>
    <lineage>
        <taxon>Bacteria</taxon>
        <taxon>Bacillati</taxon>
        <taxon>Actinomycetota</taxon>
        <taxon>Actinomycetes</taxon>
        <taxon>Streptosporangiales</taxon>
        <taxon>Thermomonosporaceae</taxon>
        <taxon>Actinomadura</taxon>
    </lineage>
</organism>
<protein>
    <submittedName>
        <fullName evidence="2">CGNR zinc finger domain-containing protein</fullName>
    </submittedName>
</protein>
<accession>A0A5C4J7K4</accession>
<dbReference type="InterPro" id="IPR010852">
    <property type="entry name" value="ABATE"/>
</dbReference>
<dbReference type="Pfam" id="PF11706">
    <property type="entry name" value="zf-CGNR"/>
    <property type="match status" value="1"/>
</dbReference>
<evidence type="ECO:0000313" key="2">
    <source>
        <dbReference type="EMBL" id="TMQ93637.1"/>
    </source>
</evidence>
<keyword evidence="3" id="KW-1185">Reference proteome</keyword>
<dbReference type="AlphaFoldDB" id="A0A5C4J7K4"/>
<sequence length="177" mass="18948">MDAGVLVAVDLVNRMVVRPEPVEDMAVLREVLAVDPPSVAQLAPGHVPGFAALARELRAVFEDLSGGAEDAAADRLNQLLAAHPAHPHLAKEDGRWRLHHHPADAALVPMWTSICAEALARLLAGGHGDRAGSCADDRCGRAFVDTSRNGSRRFCTTTCQNRVKTAALRRRRAALGD</sequence>
<dbReference type="InterPro" id="IPR021005">
    <property type="entry name" value="Znf_CGNR"/>
</dbReference>